<dbReference type="Pfam" id="PF01370">
    <property type="entry name" value="Epimerase"/>
    <property type="match status" value="1"/>
</dbReference>
<gene>
    <name evidence="3" type="ORF">O0S08_34820</name>
</gene>
<evidence type="ECO:0000313" key="4">
    <source>
        <dbReference type="Proteomes" id="UP001164459"/>
    </source>
</evidence>
<dbReference type="InterPro" id="IPR001509">
    <property type="entry name" value="Epimerase_deHydtase"/>
</dbReference>
<dbReference type="Proteomes" id="UP001164459">
    <property type="component" value="Chromosome"/>
</dbReference>
<dbReference type="SUPFAM" id="SSF51735">
    <property type="entry name" value="NAD(P)-binding Rossmann-fold domains"/>
    <property type="match status" value="1"/>
</dbReference>
<proteinExistence type="inferred from homology"/>
<accession>A0ABY7GWW5</accession>
<feature type="domain" description="NAD-dependent epimerase/dehydratase" evidence="2">
    <location>
        <begin position="5"/>
        <end position="213"/>
    </location>
</feature>
<name>A0ABY7GWW5_9BACT</name>
<dbReference type="Gene3D" id="3.40.50.720">
    <property type="entry name" value="NAD(P)-binding Rossmann-like Domain"/>
    <property type="match status" value="1"/>
</dbReference>
<comment type="similarity">
    <text evidence="1">Belongs to the NAD(P)-dependent epimerase/dehydratase family.</text>
</comment>
<evidence type="ECO:0000259" key="2">
    <source>
        <dbReference type="Pfam" id="PF01370"/>
    </source>
</evidence>
<dbReference type="RefSeq" id="WP_269033754.1">
    <property type="nucleotide sequence ID" value="NZ_CP114040.1"/>
</dbReference>
<dbReference type="EMBL" id="CP114040">
    <property type="protein sequence ID" value="WAS91390.1"/>
    <property type="molecule type" value="Genomic_DNA"/>
</dbReference>
<keyword evidence="4" id="KW-1185">Reference proteome</keyword>
<reference evidence="3" key="1">
    <citation type="submission" date="2022-11" db="EMBL/GenBank/DDBJ databases">
        <title>Minimal conservation of predation-associated metabolite biosynthetic gene clusters underscores biosynthetic potential of Myxococcota including descriptions for ten novel species: Archangium lansinium sp. nov., Myxococcus landrumus sp. nov., Nannocystis bai.</title>
        <authorList>
            <person name="Ahearne A."/>
            <person name="Stevens C."/>
            <person name="Dowd S."/>
        </authorList>
    </citation>
    <scope>NUCLEOTIDE SEQUENCE</scope>
    <source>
        <strain evidence="3">Fl3</strain>
    </source>
</reference>
<sequence length="301" mass="31786">MTHSILITGSEGLVGTALVHQLRGRGCELRTLDLRAPEAEDVRDRGAVARAVAGCSGIVHLAAVSRVIWGERDPALCEAVNIGGTRVVLEAAAAAPQRPWVVFASSREVYGQPDELPVDEDARLAPINVYGRSKVAGEQLVVEARRHGLRTAIVRLSNVYGNPADHPDRVVPAFVRAAVRGALLRVDGSGHTFDFTHVRDVARGLLGVVDLLAGGESPPPIHFLTGQPTTLGELAALVIQHASSSSAVVEAPPRGFDVARFYGSPGRAQALLGWTPQVSLREGLAEMIAVIRAESSGAEPL</sequence>
<evidence type="ECO:0000313" key="3">
    <source>
        <dbReference type="EMBL" id="WAS91390.1"/>
    </source>
</evidence>
<organism evidence="3 4">
    <name type="scientific">Nannocystis punicea</name>
    <dbReference type="NCBI Taxonomy" id="2995304"/>
    <lineage>
        <taxon>Bacteria</taxon>
        <taxon>Pseudomonadati</taxon>
        <taxon>Myxococcota</taxon>
        <taxon>Polyangia</taxon>
        <taxon>Nannocystales</taxon>
        <taxon>Nannocystaceae</taxon>
        <taxon>Nannocystis</taxon>
    </lineage>
</organism>
<protein>
    <submittedName>
        <fullName evidence="3">NAD-dependent epimerase/dehydratase family protein</fullName>
    </submittedName>
</protein>
<dbReference type="PANTHER" id="PTHR43000">
    <property type="entry name" value="DTDP-D-GLUCOSE 4,6-DEHYDRATASE-RELATED"/>
    <property type="match status" value="1"/>
</dbReference>
<evidence type="ECO:0000256" key="1">
    <source>
        <dbReference type="ARBA" id="ARBA00007637"/>
    </source>
</evidence>
<dbReference type="InterPro" id="IPR036291">
    <property type="entry name" value="NAD(P)-bd_dom_sf"/>
</dbReference>